<sequence>MKARDESTRSWRSPLAPWRLRIQTARFFITGSSDGLGLATAKHLIAQGHQVVLHARNADRTKDATAACPGCDAVLVADLTSIDETKQLAAQADRHGPYDAVLHNAGLFVGFETVPGKSGLPSLFIVNTLTPYMLTCLWLAQRGWCVCARRWPDVQCYTAAPGWVPTKMGRESAPGRLEDAVDTFAMVALGEGPSKGRSGGYFEYSKEQQPIAVAEDVALQDRLLAELSRISGVPVREEQ</sequence>
<evidence type="ECO:0008006" key="5">
    <source>
        <dbReference type="Google" id="ProtNLM"/>
    </source>
</evidence>
<dbReference type="AlphaFoldDB" id="A0AAE0K139"/>
<comment type="caution">
    <text evidence="3">The sequence shown here is derived from an EMBL/GenBank/DDBJ whole genome shotgun (WGS) entry which is preliminary data.</text>
</comment>
<comment type="similarity">
    <text evidence="1">Belongs to the short-chain dehydrogenases/reductases (SDR) family.</text>
</comment>
<dbReference type="Proteomes" id="UP001287356">
    <property type="component" value="Unassembled WGS sequence"/>
</dbReference>
<evidence type="ECO:0000256" key="1">
    <source>
        <dbReference type="ARBA" id="ARBA00006484"/>
    </source>
</evidence>
<evidence type="ECO:0000313" key="3">
    <source>
        <dbReference type="EMBL" id="KAK3367441.1"/>
    </source>
</evidence>
<protein>
    <recommendedName>
        <fullName evidence="5">Short-chain dehydrogenase</fullName>
    </recommendedName>
</protein>
<accession>A0AAE0K139</accession>
<keyword evidence="4" id="KW-1185">Reference proteome</keyword>
<dbReference type="SUPFAM" id="SSF51735">
    <property type="entry name" value="NAD(P)-binding Rossmann-fold domains"/>
    <property type="match status" value="1"/>
</dbReference>
<dbReference type="InterPro" id="IPR036291">
    <property type="entry name" value="NAD(P)-bd_dom_sf"/>
</dbReference>
<dbReference type="Pfam" id="PF00106">
    <property type="entry name" value="adh_short"/>
    <property type="match status" value="1"/>
</dbReference>
<proteinExistence type="inferred from homology"/>
<keyword evidence="2" id="KW-0560">Oxidoreductase</keyword>
<organism evidence="3 4">
    <name type="scientific">Lasiosphaeria ovina</name>
    <dbReference type="NCBI Taxonomy" id="92902"/>
    <lineage>
        <taxon>Eukaryota</taxon>
        <taxon>Fungi</taxon>
        <taxon>Dikarya</taxon>
        <taxon>Ascomycota</taxon>
        <taxon>Pezizomycotina</taxon>
        <taxon>Sordariomycetes</taxon>
        <taxon>Sordariomycetidae</taxon>
        <taxon>Sordariales</taxon>
        <taxon>Lasiosphaeriaceae</taxon>
        <taxon>Lasiosphaeria</taxon>
    </lineage>
</organism>
<dbReference type="PANTHER" id="PTHR24320">
    <property type="entry name" value="RETINOL DEHYDROGENASE"/>
    <property type="match status" value="1"/>
</dbReference>
<dbReference type="GO" id="GO:0016491">
    <property type="term" value="F:oxidoreductase activity"/>
    <property type="evidence" value="ECO:0007669"/>
    <property type="project" value="UniProtKB-KW"/>
</dbReference>
<reference evidence="3" key="2">
    <citation type="submission" date="2023-06" db="EMBL/GenBank/DDBJ databases">
        <authorList>
            <consortium name="Lawrence Berkeley National Laboratory"/>
            <person name="Haridas S."/>
            <person name="Hensen N."/>
            <person name="Bonometti L."/>
            <person name="Westerberg I."/>
            <person name="Brannstrom I.O."/>
            <person name="Guillou S."/>
            <person name="Cros-Aarteil S."/>
            <person name="Calhoun S."/>
            <person name="Kuo A."/>
            <person name="Mondo S."/>
            <person name="Pangilinan J."/>
            <person name="Riley R."/>
            <person name="Labutti K."/>
            <person name="Andreopoulos B."/>
            <person name="Lipzen A."/>
            <person name="Chen C."/>
            <person name="Yanf M."/>
            <person name="Daum C."/>
            <person name="Ng V."/>
            <person name="Clum A."/>
            <person name="Steindorff A."/>
            <person name="Ohm R."/>
            <person name="Martin F."/>
            <person name="Silar P."/>
            <person name="Natvig D."/>
            <person name="Lalanne C."/>
            <person name="Gautier V."/>
            <person name="Ament-Velasquez S.L."/>
            <person name="Kruys A."/>
            <person name="Hutchinson M.I."/>
            <person name="Powell A.J."/>
            <person name="Barry K."/>
            <person name="Miller A.N."/>
            <person name="Grigoriev I.V."/>
            <person name="Debuchy R."/>
            <person name="Gladieux P."/>
            <person name="Thoren M.H."/>
            <person name="Johannesson H."/>
        </authorList>
    </citation>
    <scope>NUCLEOTIDE SEQUENCE</scope>
    <source>
        <strain evidence="3">CBS 958.72</strain>
    </source>
</reference>
<evidence type="ECO:0000313" key="4">
    <source>
        <dbReference type="Proteomes" id="UP001287356"/>
    </source>
</evidence>
<gene>
    <name evidence="3" type="ORF">B0T24DRAFT_651645</name>
</gene>
<dbReference type="EMBL" id="JAULSN010000007">
    <property type="protein sequence ID" value="KAK3367441.1"/>
    <property type="molecule type" value="Genomic_DNA"/>
</dbReference>
<dbReference type="PANTHER" id="PTHR24320:SF274">
    <property type="entry name" value="CHAIN DEHYDROGENASE, PUTATIVE (AFU_ORTHOLOGUE AFUA_4G00440)-RELATED"/>
    <property type="match status" value="1"/>
</dbReference>
<evidence type="ECO:0000256" key="2">
    <source>
        <dbReference type="ARBA" id="ARBA00023002"/>
    </source>
</evidence>
<dbReference type="InterPro" id="IPR002347">
    <property type="entry name" value="SDR_fam"/>
</dbReference>
<reference evidence="3" key="1">
    <citation type="journal article" date="2023" name="Mol. Phylogenet. Evol.">
        <title>Genome-scale phylogeny and comparative genomics of the fungal order Sordariales.</title>
        <authorList>
            <person name="Hensen N."/>
            <person name="Bonometti L."/>
            <person name="Westerberg I."/>
            <person name="Brannstrom I.O."/>
            <person name="Guillou S."/>
            <person name="Cros-Aarteil S."/>
            <person name="Calhoun S."/>
            <person name="Haridas S."/>
            <person name="Kuo A."/>
            <person name="Mondo S."/>
            <person name="Pangilinan J."/>
            <person name="Riley R."/>
            <person name="LaButti K."/>
            <person name="Andreopoulos B."/>
            <person name="Lipzen A."/>
            <person name="Chen C."/>
            <person name="Yan M."/>
            <person name="Daum C."/>
            <person name="Ng V."/>
            <person name="Clum A."/>
            <person name="Steindorff A."/>
            <person name="Ohm R.A."/>
            <person name="Martin F."/>
            <person name="Silar P."/>
            <person name="Natvig D.O."/>
            <person name="Lalanne C."/>
            <person name="Gautier V."/>
            <person name="Ament-Velasquez S.L."/>
            <person name="Kruys A."/>
            <person name="Hutchinson M.I."/>
            <person name="Powell A.J."/>
            <person name="Barry K."/>
            <person name="Miller A.N."/>
            <person name="Grigoriev I.V."/>
            <person name="Debuchy R."/>
            <person name="Gladieux P."/>
            <person name="Hiltunen Thoren M."/>
            <person name="Johannesson H."/>
        </authorList>
    </citation>
    <scope>NUCLEOTIDE SEQUENCE</scope>
    <source>
        <strain evidence="3">CBS 958.72</strain>
    </source>
</reference>
<name>A0AAE0K139_9PEZI</name>
<dbReference type="Gene3D" id="3.40.50.720">
    <property type="entry name" value="NAD(P)-binding Rossmann-like Domain"/>
    <property type="match status" value="2"/>
</dbReference>